<sequence length="118" mass="13163">MLSVGGGRSAVCRAVIATSIVWLLIDVVVLFYYLDPSTAANQNDNRILTRGQRRIDQEPDHAPNPEAIPNPPEKHVQRVPPVDKETADQLRKLMSKDDFSNDPCIEECSGRCFTAEDK</sequence>
<feature type="compositionally biased region" description="Basic and acidic residues" evidence="1">
    <location>
        <begin position="53"/>
        <end position="63"/>
    </location>
</feature>
<keyword evidence="4" id="KW-1185">Reference proteome</keyword>
<reference evidence="4" key="1">
    <citation type="submission" date="2010-08" db="EMBL/GenBank/DDBJ databases">
        <authorList>
            <consortium name="Caenorhabditis japonica Sequencing Consortium"/>
            <person name="Wilson R.K."/>
        </authorList>
    </citation>
    <scope>NUCLEOTIDE SEQUENCE [LARGE SCALE GENOMIC DNA]</scope>
    <source>
        <strain evidence="4">DF5081</strain>
    </source>
</reference>
<feature type="compositionally biased region" description="Basic and acidic residues" evidence="1">
    <location>
        <begin position="72"/>
        <end position="84"/>
    </location>
</feature>
<feature type="transmembrane region" description="Helical" evidence="2">
    <location>
        <begin position="12"/>
        <end position="34"/>
    </location>
</feature>
<evidence type="ECO:0000313" key="3">
    <source>
        <dbReference type="EnsemblMetazoa" id="CJA32542.1"/>
    </source>
</evidence>
<evidence type="ECO:0000313" key="4">
    <source>
        <dbReference type="Proteomes" id="UP000005237"/>
    </source>
</evidence>
<keyword evidence="2" id="KW-0472">Membrane</keyword>
<dbReference type="Proteomes" id="UP000005237">
    <property type="component" value="Unassembled WGS sequence"/>
</dbReference>
<evidence type="ECO:0000256" key="2">
    <source>
        <dbReference type="SAM" id="Phobius"/>
    </source>
</evidence>
<name>A0A8R1ECH6_CAEJA</name>
<keyword evidence="2" id="KW-0812">Transmembrane</keyword>
<protein>
    <submittedName>
        <fullName evidence="3">Uncharacterized protein</fullName>
    </submittedName>
</protein>
<dbReference type="AlphaFoldDB" id="A0A8R1ECH6"/>
<evidence type="ECO:0000256" key="1">
    <source>
        <dbReference type="SAM" id="MobiDB-lite"/>
    </source>
</evidence>
<reference evidence="3" key="2">
    <citation type="submission" date="2022-06" db="UniProtKB">
        <authorList>
            <consortium name="EnsemblMetazoa"/>
        </authorList>
    </citation>
    <scope>IDENTIFICATION</scope>
    <source>
        <strain evidence="3">DF5081</strain>
    </source>
</reference>
<dbReference type="EnsemblMetazoa" id="CJA32542.1">
    <property type="protein sequence ID" value="CJA32542.1"/>
    <property type="gene ID" value="WBGene00208389"/>
</dbReference>
<proteinExistence type="predicted"/>
<feature type="region of interest" description="Disordered" evidence="1">
    <location>
        <begin position="43"/>
        <end position="84"/>
    </location>
</feature>
<accession>A0A8R1ECH6</accession>
<keyword evidence="2" id="KW-1133">Transmembrane helix</keyword>
<organism evidence="3 4">
    <name type="scientific">Caenorhabditis japonica</name>
    <dbReference type="NCBI Taxonomy" id="281687"/>
    <lineage>
        <taxon>Eukaryota</taxon>
        <taxon>Metazoa</taxon>
        <taxon>Ecdysozoa</taxon>
        <taxon>Nematoda</taxon>
        <taxon>Chromadorea</taxon>
        <taxon>Rhabditida</taxon>
        <taxon>Rhabditina</taxon>
        <taxon>Rhabditomorpha</taxon>
        <taxon>Rhabditoidea</taxon>
        <taxon>Rhabditidae</taxon>
        <taxon>Peloderinae</taxon>
        <taxon>Caenorhabditis</taxon>
    </lineage>
</organism>